<reference evidence="5" key="1">
    <citation type="submission" date="2017-02" db="UniProtKB">
        <authorList>
            <consortium name="WormBaseParasite"/>
        </authorList>
    </citation>
    <scope>IDENTIFICATION</scope>
</reference>
<dbReference type="Proteomes" id="UP000282613">
    <property type="component" value="Unassembled WGS sequence"/>
</dbReference>
<dbReference type="PANTHER" id="PTHR18952">
    <property type="entry name" value="CARBONIC ANHYDRASE"/>
    <property type="match status" value="1"/>
</dbReference>
<dbReference type="Gene3D" id="3.10.200.10">
    <property type="entry name" value="Alpha carbonic anhydrase"/>
    <property type="match status" value="1"/>
</dbReference>
<evidence type="ECO:0000313" key="4">
    <source>
        <dbReference type="Proteomes" id="UP000282613"/>
    </source>
</evidence>
<reference evidence="3 4" key="2">
    <citation type="submission" date="2018-11" db="EMBL/GenBank/DDBJ databases">
        <authorList>
            <consortium name="Pathogen Informatics"/>
        </authorList>
    </citation>
    <scope>NUCLEOTIDE SEQUENCE [LARGE SCALE GENOMIC DNA]</scope>
</reference>
<name>A0A0R3VS90_TAEAS</name>
<dbReference type="InterPro" id="IPR001148">
    <property type="entry name" value="CA_dom"/>
</dbReference>
<dbReference type="Pfam" id="PF00194">
    <property type="entry name" value="Carb_anhydrase"/>
    <property type="match status" value="1"/>
</dbReference>
<dbReference type="PANTHER" id="PTHR18952:SF208">
    <property type="entry name" value="CARBONIC ANHYDRASE XA-RELATED"/>
    <property type="match status" value="1"/>
</dbReference>
<evidence type="ECO:0000313" key="3">
    <source>
        <dbReference type="EMBL" id="VDK20017.1"/>
    </source>
</evidence>
<feature type="domain" description="Alpha-carbonic anhydrase" evidence="2">
    <location>
        <begin position="34"/>
        <end position="310"/>
    </location>
</feature>
<dbReference type="InterPro" id="IPR036398">
    <property type="entry name" value="CA_dom_sf"/>
</dbReference>
<dbReference type="GO" id="GO:0008270">
    <property type="term" value="F:zinc ion binding"/>
    <property type="evidence" value="ECO:0007669"/>
    <property type="project" value="InterPro"/>
</dbReference>
<dbReference type="PROSITE" id="PS51144">
    <property type="entry name" value="ALPHA_CA_2"/>
    <property type="match status" value="1"/>
</dbReference>
<evidence type="ECO:0000259" key="2">
    <source>
        <dbReference type="PROSITE" id="PS51144"/>
    </source>
</evidence>
<evidence type="ECO:0000256" key="1">
    <source>
        <dbReference type="ARBA" id="ARBA00010718"/>
    </source>
</evidence>
<dbReference type="WBParaSite" id="TASK_0000000501-mRNA-1">
    <property type="protein sequence ID" value="TASK_0000000501-mRNA-1"/>
    <property type="gene ID" value="TASK_0000000501"/>
</dbReference>
<keyword evidence="4" id="KW-1185">Reference proteome</keyword>
<dbReference type="GO" id="GO:0006730">
    <property type="term" value="P:one-carbon metabolic process"/>
    <property type="evidence" value="ECO:0007669"/>
    <property type="project" value="TreeGrafter"/>
</dbReference>
<organism evidence="5">
    <name type="scientific">Taenia asiatica</name>
    <name type="common">Asian tapeworm</name>
    <dbReference type="NCBI Taxonomy" id="60517"/>
    <lineage>
        <taxon>Eukaryota</taxon>
        <taxon>Metazoa</taxon>
        <taxon>Spiralia</taxon>
        <taxon>Lophotrochozoa</taxon>
        <taxon>Platyhelminthes</taxon>
        <taxon>Cestoda</taxon>
        <taxon>Eucestoda</taxon>
        <taxon>Cyclophyllidea</taxon>
        <taxon>Taeniidae</taxon>
        <taxon>Taenia</taxon>
    </lineage>
</organism>
<protein>
    <submittedName>
        <fullName evidence="5">Alpha-carbonic anhydrase domain-containing protein</fullName>
    </submittedName>
</protein>
<accession>A0A0R3VS90</accession>
<proteinExistence type="inferred from homology"/>
<dbReference type="OrthoDB" id="5978072at2759"/>
<dbReference type="SUPFAM" id="SSF51069">
    <property type="entry name" value="Carbonic anhydrase"/>
    <property type="match status" value="1"/>
</dbReference>
<sequence>MILIRVVFMYNPNMTDYVMILYKCRTATLLLVIAGFTEATDRPLMRTEDLTTCKHGKRQSPIDIATDALIFDLSLHPVKLHGADQQEEEEEEGLAPLHLKNARRETLTISVENAGHDLLFAVIFGVITFSGGPLSYTYRLSEMRLKFGSSSDRGSEHRVNSFAYPGELQLFAYNSDMYRSFADAVDRPNGVAAFSSMLQMSTETNKDLMGIVMAAEKTQFLGNKFHLKGIELQALFPAIDEYMTYEGSLPFPSCAETVTWIILNRSIQISLKEMKVLRQLRTDKTLWSTSMADNFRPVNPLNNRSVRTNIRFANSVGKLLYFLFI</sequence>
<dbReference type="AlphaFoldDB" id="A0A0R3VS90"/>
<gene>
    <name evidence="3" type="ORF">TASK_LOCUS6</name>
</gene>
<dbReference type="SMART" id="SM01057">
    <property type="entry name" value="Carb_anhydrase"/>
    <property type="match status" value="1"/>
</dbReference>
<comment type="similarity">
    <text evidence="1">Belongs to the alpha-carbonic anhydrase family.</text>
</comment>
<dbReference type="STRING" id="60517.A0A0R3VS90"/>
<dbReference type="GO" id="GO:0004089">
    <property type="term" value="F:carbonate dehydratase activity"/>
    <property type="evidence" value="ECO:0007669"/>
    <property type="project" value="InterPro"/>
</dbReference>
<evidence type="ECO:0000313" key="5">
    <source>
        <dbReference type="WBParaSite" id="TASK_0000000501-mRNA-1"/>
    </source>
</evidence>
<dbReference type="InterPro" id="IPR023561">
    <property type="entry name" value="Carbonic_anhydrase_a-class"/>
</dbReference>
<dbReference type="EMBL" id="UYRS01000001">
    <property type="protein sequence ID" value="VDK20017.1"/>
    <property type="molecule type" value="Genomic_DNA"/>
</dbReference>